<evidence type="ECO:0000256" key="10">
    <source>
        <dbReference type="ARBA" id="ARBA00022741"/>
    </source>
</evidence>
<dbReference type="SUPFAM" id="SSF53623">
    <property type="entry name" value="MurD-like peptide ligases, catalytic domain"/>
    <property type="match status" value="1"/>
</dbReference>
<evidence type="ECO:0000256" key="18">
    <source>
        <dbReference type="PIRSR" id="PIRSR038895-1"/>
    </source>
</evidence>
<dbReference type="VEuPathDB" id="FungiDB:F503_00310"/>
<dbReference type="eggNOG" id="KOG2525">
    <property type="taxonomic scope" value="Eukaryota"/>
</dbReference>
<accession>S3CM50</accession>
<dbReference type="GO" id="GO:0004326">
    <property type="term" value="F:tetrahydrofolylpolyglutamate synthase activity"/>
    <property type="evidence" value="ECO:0007669"/>
    <property type="project" value="UniProtKB-EC"/>
</dbReference>
<comment type="catalytic activity">
    <reaction evidence="16 17">
        <text>(6S)-5,6,7,8-tetrahydrofolyl-(gamma-L-Glu)(n) + L-glutamate + ATP = (6S)-5,6,7,8-tetrahydrofolyl-(gamma-L-Glu)(n+1) + ADP + phosphate + H(+)</text>
        <dbReference type="Rhea" id="RHEA:10580"/>
        <dbReference type="Rhea" id="RHEA-COMP:14738"/>
        <dbReference type="Rhea" id="RHEA-COMP:14740"/>
        <dbReference type="ChEBI" id="CHEBI:15378"/>
        <dbReference type="ChEBI" id="CHEBI:29985"/>
        <dbReference type="ChEBI" id="CHEBI:30616"/>
        <dbReference type="ChEBI" id="CHEBI:43474"/>
        <dbReference type="ChEBI" id="CHEBI:141005"/>
        <dbReference type="ChEBI" id="CHEBI:456216"/>
        <dbReference type="EC" id="6.3.2.17"/>
    </reaction>
</comment>
<dbReference type="InterPro" id="IPR036565">
    <property type="entry name" value="Mur-like_cat_sf"/>
</dbReference>
<dbReference type="Gene3D" id="3.40.1190.10">
    <property type="entry name" value="Mur-like, catalytic domain"/>
    <property type="match status" value="1"/>
</dbReference>
<dbReference type="UniPathway" id="UPA00850"/>
<evidence type="ECO:0000256" key="5">
    <source>
        <dbReference type="ARBA" id="ARBA00008276"/>
    </source>
</evidence>
<dbReference type="GO" id="GO:0005743">
    <property type="term" value="C:mitochondrial inner membrane"/>
    <property type="evidence" value="ECO:0007669"/>
    <property type="project" value="UniProtKB-SubCell"/>
</dbReference>
<dbReference type="EC" id="6.3.2.17" evidence="17"/>
<evidence type="ECO:0000256" key="16">
    <source>
        <dbReference type="ARBA" id="ARBA00047493"/>
    </source>
</evidence>
<keyword evidence="15" id="KW-0472">Membrane</keyword>
<sequence>MSKVFAGALQCCRRRLLSVPTLRSRPSTPRPLSPTVSRAIPAFACARLTHTATDRTASSAAMAPTYEDAVSLLNSTQTGYKLIEERRKAGITLDMTDPIGHMKTWLGYIGHTAEDLDRLNIVHVAGTKGKGTTCAFTNAILERYRLRREQGDATAGPTKIGLYTSPHLVAVRERIRINSKPISTELFTKYFFEVWQAFEASATKAGADAAIKPSYFRFLTLLSFHVFLREGVDAAIYEVGVGGELDATNVFVHPAATAISTLGIDHVDTLGATLDKIAWHKAGIFKAGSPAFTIPQEALAMPVLASRAAERSASLQVLDPAAYRQQLAVVKLTPAEEFQRKNAALAISLAATVLRRLGVDEDTMAGVATQGGALPAEFVYGLENVVWRGRCETKVTGRQRWYLDGAHNEQSLEVACQWFGREVREDNQASRAASDATKTKPAVNILVFNQQSTRDAIGLLRTVHKTVSSFNEDGSFTYAVFCTNVTYKNNSYKVDFVNKNVDPAALKSLELQQTLAAEWRTISPGTKAVVAMPTIEDAVDYVRQIEGGDIDVRVLITGSFHLIGGALTILEEGEDFAS</sequence>
<evidence type="ECO:0000256" key="14">
    <source>
        <dbReference type="ARBA" id="ARBA00023128"/>
    </source>
</evidence>
<dbReference type="Gene3D" id="3.90.190.20">
    <property type="entry name" value="Mur ligase, C-terminal domain"/>
    <property type="match status" value="1"/>
</dbReference>
<dbReference type="GO" id="GO:0006730">
    <property type="term" value="P:one-carbon metabolic process"/>
    <property type="evidence" value="ECO:0007669"/>
    <property type="project" value="UniProtKB-KW"/>
</dbReference>
<dbReference type="GO" id="GO:0046872">
    <property type="term" value="F:metal ion binding"/>
    <property type="evidence" value="ECO:0007669"/>
    <property type="project" value="UniProtKB-KW"/>
</dbReference>
<feature type="binding site" evidence="18">
    <location>
        <position position="404"/>
    </location>
    <ligand>
        <name>ATP</name>
        <dbReference type="ChEBI" id="CHEBI:30616"/>
    </ligand>
</feature>
<reference evidence="20 21" key="1">
    <citation type="journal article" date="2013" name="BMC Genomics">
        <title>The genome and transcriptome of the pine saprophyte Ophiostoma piceae, and a comparison with the bark beetle-associated pine pathogen Grosmannia clavigera.</title>
        <authorList>
            <person name="Haridas S."/>
            <person name="Wang Y."/>
            <person name="Lim L."/>
            <person name="Massoumi Alamouti S."/>
            <person name="Jackman S."/>
            <person name="Docking R."/>
            <person name="Robertson G."/>
            <person name="Birol I."/>
            <person name="Bohlmann J."/>
            <person name="Breuil C."/>
        </authorList>
    </citation>
    <scope>NUCLEOTIDE SEQUENCE [LARGE SCALE GENOMIC DNA]</scope>
    <source>
        <strain evidence="20 21">UAMH 11346</strain>
    </source>
</reference>
<dbReference type="OrthoDB" id="5212574at2759"/>
<evidence type="ECO:0000256" key="11">
    <source>
        <dbReference type="ARBA" id="ARBA00022792"/>
    </source>
</evidence>
<feature type="binding site" evidence="19">
    <location>
        <position position="266"/>
    </location>
    <ligand>
        <name>Mg(2+)</name>
        <dbReference type="ChEBI" id="CHEBI:18420"/>
        <label>1</label>
    </ligand>
</feature>
<comment type="function">
    <text evidence="17">Catalyzes conversion of folates to polyglutamate derivatives allowing concentration of folate compounds in the cell and the intracellular retention of these cofactors, which are important substrates for most of the folate-dependent enzymes that are involved in one-carbon transfer reactions involved in purine, pyrimidine and amino acid synthesis.</text>
</comment>
<dbReference type="STRING" id="1262450.S3CM50"/>
<evidence type="ECO:0000313" key="21">
    <source>
        <dbReference type="Proteomes" id="UP000016923"/>
    </source>
</evidence>
<evidence type="ECO:0000256" key="19">
    <source>
        <dbReference type="PIRSR" id="PIRSR038895-2"/>
    </source>
</evidence>
<keyword evidence="10 18" id="KW-0547">Nucleotide-binding</keyword>
<evidence type="ECO:0000256" key="9">
    <source>
        <dbReference type="ARBA" id="ARBA00022723"/>
    </source>
</evidence>
<organism evidence="20 21">
    <name type="scientific">Ophiostoma piceae (strain UAMH 11346)</name>
    <name type="common">Sap stain fungus</name>
    <dbReference type="NCBI Taxonomy" id="1262450"/>
    <lineage>
        <taxon>Eukaryota</taxon>
        <taxon>Fungi</taxon>
        <taxon>Dikarya</taxon>
        <taxon>Ascomycota</taxon>
        <taxon>Pezizomycotina</taxon>
        <taxon>Sordariomycetes</taxon>
        <taxon>Sordariomycetidae</taxon>
        <taxon>Ophiostomatales</taxon>
        <taxon>Ophiostomataceae</taxon>
        <taxon>Ophiostoma</taxon>
    </lineage>
</organism>
<gene>
    <name evidence="20" type="ORF">F503_00310</name>
</gene>
<dbReference type="NCBIfam" id="TIGR01499">
    <property type="entry name" value="folC"/>
    <property type="match status" value="1"/>
</dbReference>
<dbReference type="PANTHER" id="PTHR11136">
    <property type="entry name" value="FOLYLPOLYGLUTAMATE SYNTHASE-RELATED"/>
    <property type="match status" value="1"/>
</dbReference>
<dbReference type="InterPro" id="IPR036615">
    <property type="entry name" value="Mur_ligase_C_dom_sf"/>
</dbReference>
<dbReference type="GO" id="GO:0005524">
    <property type="term" value="F:ATP binding"/>
    <property type="evidence" value="ECO:0007669"/>
    <property type="project" value="UniProtKB-KW"/>
</dbReference>
<comment type="cofactor">
    <cofactor evidence="17">
        <name>a monovalent cation</name>
        <dbReference type="ChEBI" id="CHEBI:60242"/>
    </cofactor>
    <text evidence="17">A monovalent cation.</text>
</comment>
<evidence type="ECO:0000256" key="1">
    <source>
        <dbReference type="ARBA" id="ARBA00004273"/>
    </source>
</evidence>
<evidence type="ECO:0000313" key="20">
    <source>
        <dbReference type="EMBL" id="EPE07588.1"/>
    </source>
</evidence>
<name>S3CM50_OPHP1</name>
<evidence type="ECO:0000256" key="2">
    <source>
        <dbReference type="ARBA" id="ARBA00004305"/>
    </source>
</evidence>
<dbReference type="InterPro" id="IPR023600">
    <property type="entry name" value="Folylpolyglutamate_synth_euk"/>
</dbReference>
<dbReference type="InterPro" id="IPR001645">
    <property type="entry name" value="Folylpolyglutamate_synth"/>
</dbReference>
<keyword evidence="21" id="KW-1185">Reference proteome</keyword>
<evidence type="ECO:0000256" key="8">
    <source>
        <dbReference type="ARBA" id="ARBA00022598"/>
    </source>
</evidence>
<evidence type="ECO:0000256" key="15">
    <source>
        <dbReference type="ARBA" id="ARBA00023136"/>
    </source>
</evidence>
<proteinExistence type="inferred from homology"/>
<keyword evidence="13 19" id="KW-0460">Magnesium</keyword>
<keyword evidence="6" id="KW-0963">Cytoplasm</keyword>
<keyword evidence="14" id="KW-0496">Mitochondrion</keyword>
<dbReference type="AlphaFoldDB" id="S3CM50"/>
<dbReference type="EMBL" id="KE148150">
    <property type="protein sequence ID" value="EPE07588.1"/>
    <property type="molecule type" value="Genomic_DNA"/>
</dbReference>
<evidence type="ECO:0000256" key="6">
    <source>
        <dbReference type="ARBA" id="ARBA00022490"/>
    </source>
</evidence>
<keyword evidence="12 18" id="KW-0067">ATP-binding</keyword>
<dbReference type="PANTHER" id="PTHR11136:SF5">
    <property type="entry name" value="FOLYLPOLYGLUTAMATE SYNTHASE, MITOCHONDRIAL"/>
    <property type="match status" value="1"/>
</dbReference>
<comment type="subcellular location">
    <subcellularLocation>
        <location evidence="3">Cytoplasm</location>
    </subcellularLocation>
    <subcellularLocation>
        <location evidence="1">Mitochondrion inner membrane</location>
    </subcellularLocation>
    <subcellularLocation>
        <location evidence="2">Mitochondrion matrix</location>
    </subcellularLocation>
</comment>
<dbReference type="PIRSF" id="PIRSF038895">
    <property type="entry name" value="FPGS"/>
    <property type="match status" value="1"/>
</dbReference>
<keyword evidence="8 17" id="KW-0436">Ligase</keyword>
<protein>
    <recommendedName>
        <fullName evidence="17">Folylpolyglutamate synthase</fullName>
        <ecNumber evidence="17">6.3.2.17</ecNumber>
    </recommendedName>
    <alternativeName>
        <fullName evidence="17">Folylpoly-gamma-glutamate synthetase</fullName>
    </alternativeName>
    <alternativeName>
        <fullName evidence="17">Tetrahydrofolylpolyglutamate synthase</fullName>
    </alternativeName>
</protein>
<keyword evidence="11" id="KW-0999">Mitochondrion inner membrane</keyword>
<evidence type="ECO:0000256" key="13">
    <source>
        <dbReference type="ARBA" id="ARBA00022842"/>
    </source>
</evidence>
<feature type="binding site" evidence="18">
    <location>
        <position position="390"/>
    </location>
    <ligand>
        <name>ATP</name>
        <dbReference type="ChEBI" id="CHEBI:30616"/>
    </ligand>
</feature>
<evidence type="ECO:0000256" key="17">
    <source>
        <dbReference type="PIRNR" id="PIRNR038895"/>
    </source>
</evidence>
<feature type="binding site" evidence="19">
    <location>
        <position position="165"/>
    </location>
    <ligand>
        <name>Mg(2+)</name>
        <dbReference type="ChEBI" id="CHEBI:18420"/>
        <label>1</label>
    </ligand>
</feature>
<evidence type="ECO:0000256" key="3">
    <source>
        <dbReference type="ARBA" id="ARBA00004496"/>
    </source>
</evidence>
<dbReference type="HOGENOM" id="CLU_015869_0_1_1"/>
<evidence type="ECO:0000256" key="12">
    <source>
        <dbReference type="ARBA" id="ARBA00022840"/>
    </source>
</evidence>
<dbReference type="GO" id="GO:0005759">
    <property type="term" value="C:mitochondrial matrix"/>
    <property type="evidence" value="ECO:0007669"/>
    <property type="project" value="UniProtKB-SubCell"/>
</dbReference>
<keyword evidence="7 17" id="KW-0554">One-carbon metabolism</keyword>
<feature type="binding site" evidence="19">
    <location>
        <position position="238"/>
    </location>
    <ligand>
        <name>Mg(2+)</name>
        <dbReference type="ChEBI" id="CHEBI:18420"/>
        <label>1</label>
    </ligand>
</feature>
<comment type="pathway">
    <text evidence="4 17">Cofactor biosynthesis; tetrahydrofolylpolyglutamate biosynthesis.</text>
</comment>
<dbReference type="Proteomes" id="UP000016923">
    <property type="component" value="Unassembled WGS sequence"/>
</dbReference>
<evidence type="ECO:0000256" key="4">
    <source>
        <dbReference type="ARBA" id="ARBA00005150"/>
    </source>
</evidence>
<comment type="similarity">
    <text evidence="5 17">Belongs to the folylpolyglutamate synthase family.</text>
</comment>
<keyword evidence="9 19" id="KW-0479">Metal-binding</keyword>
<dbReference type="SUPFAM" id="SSF53244">
    <property type="entry name" value="MurD-like peptide ligases, peptide-binding domain"/>
    <property type="match status" value="1"/>
</dbReference>
<evidence type="ECO:0000256" key="7">
    <source>
        <dbReference type="ARBA" id="ARBA00022563"/>
    </source>
</evidence>
<dbReference type="OMA" id="LMSYHVF"/>
<dbReference type="GO" id="GO:0005829">
    <property type="term" value="C:cytosol"/>
    <property type="evidence" value="ECO:0007669"/>
    <property type="project" value="TreeGrafter"/>
</dbReference>